<reference evidence="2" key="1">
    <citation type="submission" date="2020-05" db="EMBL/GenBank/DDBJ databases">
        <authorList>
            <person name="Chiriac C."/>
            <person name="Salcher M."/>
            <person name="Ghai R."/>
            <person name="Kavagutti S V."/>
        </authorList>
    </citation>
    <scope>NUCLEOTIDE SEQUENCE</scope>
</reference>
<dbReference type="EMBL" id="CAFBLM010000039">
    <property type="protein sequence ID" value="CAB4873117.1"/>
    <property type="molecule type" value="Genomic_DNA"/>
</dbReference>
<organism evidence="2">
    <name type="scientific">freshwater metagenome</name>
    <dbReference type="NCBI Taxonomy" id="449393"/>
    <lineage>
        <taxon>unclassified sequences</taxon>
        <taxon>metagenomes</taxon>
        <taxon>ecological metagenomes</taxon>
    </lineage>
</organism>
<protein>
    <submittedName>
        <fullName evidence="2">Unannotated protein</fullName>
    </submittedName>
</protein>
<feature type="region of interest" description="Disordered" evidence="1">
    <location>
        <begin position="313"/>
        <end position="334"/>
    </location>
</feature>
<sequence>MDPLNVWGCRGCYLGSGASGTGNGHHVSTGVLHHQFACFAVATHHIEYARGQNFIDDFGHERGCHWRGVRWLHHDGVARRNGWRPLPHGHHHGVVPRRDLSNHTNGFATYKRGMPTHIFTSGSTFENASSTSEEANLIEHRRNFLRLSQADRLAGVLDFGLDELVRARFNQVRDLEHGHVTLSGSGVAPGLERLGRCRIRAIDIGATAQSCSPEHLTGSGINQVSRSTIGRINNFSIDHIADYSTHGVLPCATTVICPVRRLDLTRSRPTSRHNPRSGQRLTQGFRTKDYEIRTIRDLRLRIHLLASPMESRIGTWPPPSHPSGTAPKQSFWTM</sequence>
<proteinExistence type="predicted"/>
<dbReference type="AlphaFoldDB" id="A0A6J7DRD5"/>
<evidence type="ECO:0000313" key="2">
    <source>
        <dbReference type="EMBL" id="CAB4873117.1"/>
    </source>
</evidence>
<accession>A0A6J7DRD5</accession>
<gene>
    <name evidence="2" type="ORF">UFOPK3401_00920</name>
</gene>
<evidence type="ECO:0000256" key="1">
    <source>
        <dbReference type="SAM" id="MobiDB-lite"/>
    </source>
</evidence>
<feature type="compositionally biased region" description="Polar residues" evidence="1">
    <location>
        <begin position="322"/>
        <end position="334"/>
    </location>
</feature>
<name>A0A6J7DRD5_9ZZZZ</name>